<reference evidence="1" key="1">
    <citation type="submission" date="2022-03" db="EMBL/GenBank/DDBJ databases">
        <authorList>
            <person name="Alioto T."/>
            <person name="Alioto T."/>
            <person name="Gomez Garrido J."/>
        </authorList>
    </citation>
    <scope>NUCLEOTIDE SEQUENCE</scope>
</reference>
<dbReference type="PANTHER" id="PTHR47012:SF2">
    <property type="entry name" value="LTD DOMAIN-CONTAINING PROTEIN"/>
    <property type="match status" value="1"/>
</dbReference>
<dbReference type="GO" id="GO:0005737">
    <property type="term" value="C:cytoplasm"/>
    <property type="evidence" value="ECO:0007669"/>
    <property type="project" value="TreeGrafter"/>
</dbReference>
<dbReference type="SUPFAM" id="SSF74853">
    <property type="entry name" value="Lamin A/C globular tail domain"/>
    <property type="match status" value="1"/>
</dbReference>
<organism evidence="1 2">
    <name type="scientific">Pelobates cultripes</name>
    <name type="common">Western spadefoot toad</name>
    <dbReference type="NCBI Taxonomy" id="61616"/>
    <lineage>
        <taxon>Eukaryota</taxon>
        <taxon>Metazoa</taxon>
        <taxon>Chordata</taxon>
        <taxon>Craniata</taxon>
        <taxon>Vertebrata</taxon>
        <taxon>Euteleostomi</taxon>
        <taxon>Amphibia</taxon>
        <taxon>Batrachia</taxon>
        <taxon>Anura</taxon>
        <taxon>Pelobatoidea</taxon>
        <taxon>Pelobatidae</taxon>
        <taxon>Pelobates</taxon>
    </lineage>
</organism>
<proteinExistence type="predicted"/>
<keyword evidence="2" id="KW-1185">Reference proteome</keyword>
<dbReference type="Proteomes" id="UP001295444">
    <property type="component" value="Chromosome 12"/>
</dbReference>
<evidence type="ECO:0008006" key="3">
    <source>
        <dbReference type="Google" id="ProtNLM"/>
    </source>
</evidence>
<protein>
    <recommendedName>
        <fullName evidence="3">LTD domain-containing protein</fullName>
    </recommendedName>
</protein>
<dbReference type="AlphaFoldDB" id="A0AAD1WWM9"/>
<dbReference type="PANTHER" id="PTHR47012">
    <property type="entry name" value="LAMIN TAIL DOMAIN-CONTAINING PROTEIN 1"/>
    <property type="match status" value="1"/>
</dbReference>
<dbReference type="InterPro" id="IPR042840">
    <property type="entry name" value="LMNTD1"/>
</dbReference>
<dbReference type="GO" id="GO:0005635">
    <property type="term" value="C:nuclear envelope"/>
    <property type="evidence" value="ECO:0007669"/>
    <property type="project" value="TreeGrafter"/>
</dbReference>
<name>A0AAD1WWM9_PELCU</name>
<dbReference type="EMBL" id="OW240923">
    <property type="protein sequence ID" value="CAH2325321.1"/>
    <property type="molecule type" value="Genomic_DNA"/>
</dbReference>
<dbReference type="Gene3D" id="2.60.40.1260">
    <property type="entry name" value="Lamin Tail domain"/>
    <property type="match status" value="1"/>
</dbReference>
<dbReference type="InterPro" id="IPR036415">
    <property type="entry name" value="Lamin_tail_dom_sf"/>
</dbReference>
<evidence type="ECO:0000313" key="2">
    <source>
        <dbReference type="Proteomes" id="UP001295444"/>
    </source>
</evidence>
<sequence length="126" mass="14701">MRRGARLSQHFYKRVQRKQFLPLQKDNKTVEAAMHKNSRQTRAKSDVVTVEQETSKFAPCPLKIIEVNALGHFIRIFNSSHHNLVDLSGYILWQLEGNYPVTMYRFPQNIFLPALRHITVSGIDCY</sequence>
<accession>A0AAD1WWM9</accession>
<evidence type="ECO:0000313" key="1">
    <source>
        <dbReference type="EMBL" id="CAH2325321.1"/>
    </source>
</evidence>
<gene>
    <name evidence="1" type="ORF">PECUL_23A057866</name>
</gene>